<evidence type="ECO:0000313" key="3">
    <source>
        <dbReference type="Proteomes" id="UP000279259"/>
    </source>
</evidence>
<feature type="compositionally biased region" description="Acidic residues" evidence="1">
    <location>
        <begin position="95"/>
        <end position="108"/>
    </location>
</feature>
<proteinExistence type="predicted"/>
<feature type="region of interest" description="Disordered" evidence="1">
    <location>
        <begin position="342"/>
        <end position="368"/>
    </location>
</feature>
<organism evidence="2 3">
    <name type="scientific">Saitozyma podzolica</name>
    <dbReference type="NCBI Taxonomy" id="1890683"/>
    <lineage>
        <taxon>Eukaryota</taxon>
        <taxon>Fungi</taxon>
        <taxon>Dikarya</taxon>
        <taxon>Basidiomycota</taxon>
        <taxon>Agaricomycotina</taxon>
        <taxon>Tremellomycetes</taxon>
        <taxon>Tremellales</taxon>
        <taxon>Trimorphomycetaceae</taxon>
        <taxon>Saitozyma</taxon>
    </lineage>
</organism>
<evidence type="ECO:0000256" key="1">
    <source>
        <dbReference type="SAM" id="MobiDB-lite"/>
    </source>
</evidence>
<keyword evidence="3" id="KW-1185">Reference proteome</keyword>
<dbReference type="EMBL" id="RSCD01000007">
    <property type="protein sequence ID" value="RSH91672.1"/>
    <property type="molecule type" value="Genomic_DNA"/>
</dbReference>
<dbReference type="OrthoDB" id="5582146at2759"/>
<feature type="region of interest" description="Disordered" evidence="1">
    <location>
        <begin position="68"/>
        <end position="111"/>
    </location>
</feature>
<name>A0A427YKP1_9TREE</name>
<dbReference type="AlphaFoldDB" id="A0A427YKP1"/>
<accession>A0A427YKP1</accession>
<gene>
    <name evidence="2" type="ORF">EHS25_009041</name>
</gene>
<evidence type="ECO:0000313" key="2">
    <source>
        <dbReference type="EMBL" id="RSH91672.1"/>
    </source>
</evidence>
<protein>
    <submittedName>
        <fullName evidence="2">Uncharacterized protein</fullName>
    </submittedName>
</protein>
<sequence>MPGVGSNSDLNGFLRMRGDEDDDAVVVVVLTEGIFGLTTHSAHFSSGSTPDQVPYKLLISPPSRADEFLKPGAGGSASAAVGEHAGRERGREREEGEDAGAELADDVEGAGGSREWDLADCLVVWVRDEEESEKCSSWLIDQFACGVVVHPDDIEPAPALPRRDIVSQQYLTNLHHLLPYTHIHPPLAVHLSNLFSAVSHHPRLKTTLTSRATTCFPDFVRAHRLLSSPFSLPDGWEAAIQFRTVALRGEGGEGLGASWGSEVVEACVWNGNGDRGEPGNGKGNGTSKIREHDTVVEDWYASPENVRGIWSLALRHRVSWRDERGEVMWLLKGNAAGLFGEDRRASKSANGDTATGDGKGRGKKERRRRREVDLIMEEILRVV</sequence>
<comment type="caution">
    <text evidence="2">The sequence shown here is derived from an EMBL/GenBank/DDBJ whole genome shotgun (WGS) entry which is preliminary data.</text>
</comment>
<dbReference type="Proteomes" id="UP000279259">
    <property type="component" value="Unassembled WGS sequence"/>
</dbReference>
<feature type="compositionally biased region" description="Basic and acidic residues" evidence="1">
    <location>
        <begin position="84"/>
        <end position="94"/>
    </location>
</feature>
<reference evidence="2 3" key="1">
    <citation type="submission" date="2018-11" db="EMBL/GenBank/DDBJ databases">
        <title>Genome sequence of Saitozyma podzolica DSM 27192.</title>
        <authorList>
            <person name="Aliyu H."/>
            <person name="Gorte O."/>
            <person name="Ochsenreither K."/>
        </authorList>
    </citation>
    <scope>NUCLEOTIDE SEQUENCE [LARGE SCALE GENOMIC DNA]</scope>
    <source>
        <strain evidence="2 3">DSM 27192</strain>
    </source>
</reference>